<evidence type="ECO:0000313" key="1">
    <source>
        <dbReference type="EMBL" id="PJF49046.1"/>
    </source>
</evidence>
<dbReference type="Proteomes" id="UP000230790">
    <property type="component" value="Unassembled WGS sequence"/>
</dbReference>
<protein>
    <submittedName>
        <fullName evidence="1">Uncharacterized protein</fullName>
    </submittedName>
</protein>
<evidence type="ECO:0000313" key="2">
    <source>
        <dbReference type="Proteomes" id="UP000230790"/>
    </source>
</evidence>
<name>A0A2M8QGX1_9CHLR</name>
<accession>A0A2M8QGX1</accession>
<dbReference type="EMBL" id="PGTN01000001">
    <property type="protein sequence ID" value="PJF49046.1"/>
    <property type="molecule type" value="Genomic_DNA"/>
</dbReference>
<organism evidence="1 2">
    <name type="scientific">Candidatus Thermofonsia Clade 3 bacterium</name>
    <dbReference type="NCBI Taxonomy" id="2364212"/>
    <lineage>
        <taxon>Bacteria</taxon>
        <taxon>Bacillati</taxon>
        <taxon>Chloroflexota</taxon>
        <taxon>Candidatus Thermofontia</taxon>
        <taxon>Candidatus Thermofonsia Clade 3</taxon>
    </lineage>
</organism>
<gene>
    <name evidence="1" type="ORF">CUN48_00070</name>
</gene>
<comment type="caution">
    <text evidence="1">The sequence shown here is derived from an EMBL/GenBank/DDBJ whole genome shotgun (WGS) entry which is preliminary data.</text>
</comment>
<dbReference type="AlphaFoldDB" id="A0A2M8QGX1"/>
<proteinExistence type="predicted"/>
<reference evidence="1 2" key="1">
    <citation type="submission" date="2017-11" db="EMBL/GenBank/DDBJ databases">
        <title>Evolution of Phototrophy in the Chloroflexi Phylum Driven by Horizontal Gene Transfer.</title>
        <authorList>
            <person name="Ward L.M."/>
            <person name="Hemp J."/>
            <person name="Shih P.M."/>
            <person name="Mcglynn S.E."/>
            <person name="Fischer W."/>
        </authorList>
    </citation>
    <scope>NUCLEOTIDE SEQUENCE [LARGE SCALE GENOMIC DNA]</scope>
    <source>
        <strain evidence="1">JP3_7</strain>
    </source>
</reference>
<sequence length="91" mass="10121">MAKATARSSPLWYAAIHSEHIAGLILDGAVDLTLDGIQFARDTARVQRRAAGNVEGLQREARRRTQAAPTCHRLQRLVATTRRWRGCSALR</sequence>